<proteinExistence type="predicted"/>
<protein>
    <submittedName>
        <fullName evidence="1">(spotted green pufferfish) hypothetical protein</fullName>
    </submittedName>
</protein>
<reference evidence="1" key="1">
    <citation type="journal article" date="2004" name="Nature">
        <title>Genome duplication in the teleost fish Tetraodon nigroviridis reveals the early vertebrate proto-karyotype.</title>
        <authorList>
            <person name="Jaillon O."/>
            <person name="Aury J.-M."/>
            <person name="Brunet F."/>
            <person name="Petit J.-L."/>
            <person name="Stange-Thomann N."/>
            <person name="Mauceli E."/>
            <person name="Bouneau L."/>
            <person name="Fischer C."/>
            <person name="Ozouf-Costaz C."/>
            <person name="Bernot A."/>
            <person name="Nicaud S."/>
            <person name="Jaffe D."/>
            <person name="Fisher S."/>
            <person name="Lutfalla G."/>
            <person name="Dossat C."/>
            <person name="Segurens B."/>
            <person name="Dasilva C."/>
            <person name="Salanoubat M."/>
            <person name="Levy M."/>
            <person name="Boudet N."/>
            <person name="Castellano S."/>
            <person name="Anthouard V."/>
            <person name="Jubin C."/>
            <person name="Castelli V."/>
            <person name="Katinka M."/>
            <person name="Vacherie B."/>
            <person name="Biemont C."/>
            <person name="Skalli Z."/>
            <person name="Cattolico L."/>
            <person name="Poulain J."/>
            <person name="De Berardinis V."/>
            <person name="Cruaud C."/>
            <person name="Duprat S."/>
            <person name="Brottier P."/>
            <person name="Coutanceau J.-P."/>
            <person name="Gouzy J."/>
            <person name="Parra G."/>
            <person name="Lardier G."/>
            <person name="Chapple C."/>
            <person name="McKernan K.J."/>
            <person name="McEwan P."/>
            <person name="Bosak S."/>
            <person name="Kellis M."/>
            <person name="Volff J.-N."/>
            <person name="Guigo R."/>
            <person name="Zody M.C."/>
            <person name="Mesirov J."/>
            <person name="Lindblad-Toh K."/>
            <person name="Birren B."/>
            <person name="Nusbaum C."/>
            <person name="Kahn D."/>
            <person name="Robinson-Rechavi M."/>
            <person name="Laudet V."/>
            <person name="Schachter V."/>
            <person name="Quetier F."/>
            <person name="Saurin W."/>
            <person name="Scarpelli C."/>
            <person name="Wincker P."/>
            <person name="Lander E.S."/>
            <person name="Weissenbach J."/>
            <person name="Roest Crollius H."/>
        </authorList>
    </citation>
    <scope>NUCLEOTIDE SEQUENCE [LARGE SCALE GENOMIC DNA]</scope>
</reference>
<feature type="non-terminal residue" evidence="1">
    <location>
        <position position="1"/>
    </location>
</feature>
<dbReference type="AlphaFoldDB" id="Q4RDM5"/>
<comment type="caution">
    <text evidence="1">The sequence shown here is derived from an EMBL/GenBank/DDBJ whole genome shotgun (WGS) entry which is preliminary data.</text>
</comment>
<dbReference type="EMBL" id="CAAE01016157">
    <property type="protein sequence ID" value="CAG13507.1"/>
    <property type="molecule type" value="Genomic_DNA"/>
</dbReference>
<name>Q4RDM5_TETNG</name>
<sequence>DGRENLVFRGPQAPWACQASKATRLASRRVVNMQRSTSRL</sequence>
<dbReference type="KEGG" id="tng:GSTEN00038664G001"/>
<gene>
    <name evidence="1" type="ORF">GSTENG00038664001</name>
</gene>
<evidence type="ECO:0000313" key="1">
    <source>
        <dbReference type="EMBL" id="CAG13507.1"/>
    </source>
</evidence>
<accession>Q4RDM5</accession>
<organism evidence="1">
    <name type="scientific">Tetraodon nigroviridis</name>
    <name type="common">Spotted green pufferfish</name>
    <name type="synonym">Chelonodon nigroviridis</name>
    <dbReference type="NCBI Taxonomy" id="99883"/>
    <lineage>
        <taxon>Eukaryota</taxon>
        <taxon>Metazoa</taxon>
        <taxon>Chordata</taxon>
        <taxon>Craniata</taxon>
        <taxon>Vertebrata</taxon>
        <taxon>Euteleostomi</taxon>
        <taxon>Actinopterygii</taxon>
        <taxon>Neopterygii</taxon>
        <taxon>Teleostei</taxon>
        <taxon>Neoteleostei</taxon>
        <taxon>Acanthomorphata</taxon>
        <taxon>Eupercaria</taxon>
        <taxon>Tetraodontiformes</taxon>
        <taxon>Tetradontoidea</taxon>
        <taxon>Tetraodontidae</taxon>
        <taxon>Tetraodon</taxon>
    </lineage>
</organism>
<reference evidence="1" key="2">
    <citation type="submission" date="2004-02" db="EMBL/GenBank/DDBJ databases">
        <authorList>
            <consortium name="Genoscope"/>
            <consortium name="Whitehead Institute Centre for Genome Research"/>
        </authorList>
    </citation>
    <scope>NUCLEOTIDE SEQUENCE</scope>
</reference>